<dbReference type="EMBL" id="JH597761">
    <property type="protein sequence ID" value="EHP71122.1"/>
    <property type="molecule type" value="Genomic_DNA"/>
</dbReference>
<dbReference type="PROSITE" id="PS50088">
    <property type="entry name" value="ANK_REPEAT"/>
    <property type="match status" value="5"/>
</dbReference>
<dbReference type="GO" id="GO:0004842">
    <property type="term" value="F:ubiquitin-protein transferase activity"/>
    <property type="evidence" value="ECO:0007669"/>
    <property type="project" value="TreeGrafter"/>
</dbReference>
<sequence length="364" mass="40947">MVRTKNWDDELLEAAENGDLIKVQTLLEKGADPNAKDDIGWTPLHFAAYLGHVNVVKILLERGADPNAKDDNGRTPLHIAAQEGDVEIVKILLERGADPNAKDDNGRTPLHIAAQEGDVEIVKILLERGADPNAKNNYGWTPLHDAAYRGHVDVVRVLLERGADPWIADNGGHIPLDYAKDSAIRSLLESAFQGGEEVRNDWSLDDLDYLIILAIGDKGNKSTKIQKIVLVLSKLLNIQTDTEAYYFGGYSETVAERLNSRSKTQFFVKIDNEYKLTEQGKELYYKLLEQLRAKNREDVVKVLDTLHKMSNENLIALTYFLYPETTEKSTIKEDVNKVIESLKEKGKKNFKVEREGNEVTIEIP</sequence>
<dbReference type="PANTHER" id="PTHR24171:SF8">
    <property type="entry name" value="BRCA1-ASSOCIATED RING DOMAIN PROTEIN 1"/>
    <property type="match status" value="1"/>
</dbReference>
<dbReference type="PROSITE" id="PS50297">
    <property type="entry name" value="ANK_REP_REGION"/>
    <property type="match status" value="4"/>
</dbReference>
<feature type="repeat" description="ANK" evidence="3">
    <location>
        <begin position="72"/>
        <end position="104"/>
    </location>
</feature>
<keyword evidence="5" id="KW-1185">Reference proteome</keyword>
<protein>
    <submittedName>
        <fullName evidence="4">Ankyrin repeat-containing protein</fullName>
    </submittedName>
</protein>
<feature type="repeat" description="ANK" evidence="3">
    <location>
        <begin position="105"/>
        <end position="137"/>
    </location>
</feature>
<dbReference type="OrthoDB" id="46246at2157"/>
<feature type="repeat" description="ANK" evidence="3">
    <location>
        <begin position="6"/>
        <end position="38"/>
    </location>
</feature>
<evidence type="ECO:0000313" key="5">
    <source>
        <dbReference type="Proteomes" id="UP000003980"/>
    </source>
</evidence>
<gene>
    <name evidence="4" type="ORF">MetMK1DRAFT_00016260</name>
</gene>
<evidence type="ECO:0000256" key="3">
    <source>
        <dbReference type="PROSITE-ProRule" id="PRU00023"/>
    </source>
</evidence>
<dbReference type="SMART" id="SM00248">
    <property type="entry name" value="ANK"/>
    <property type="match status" value="5"/>
</dbReference>
<feature type="repeat" description="ANK" evidence="3">
    <location>
        <begin position="138"/>
        <end position="170"/>
    </location>
</feature>
<dbReference type="HOGENOM" id="CLU_759951_0_0_2"/>
<dbReference type="Gene3D" id="1.25.40.20">
    <property type="entry name" value="Ankyrin repeat-containing domain"/>
    <property type="match status" value="2"/>
</dbReference>
<reference evidence="4 5" key="1">
    <citation type="submission" date="2012-01" db="EMBL/GenBank/DDBJ databases">
        <title>Improved High-Quality Draft sequence of Metallosphaera yellowstonensis MK1.</title>
        <authorList>
            <consortium name="US DOE Joint Genome Institute"/>
            <person name="Lucas S."/>
            <person name="Han J."/>
            <person name="Cheng J.-F."/>
            <person name="Goodwin L."/>
            <person name="Pitluck S."/>
            <person name="Peters L."/>
            <person name="Teshima H."/>
            <person name="Detter J.C."/>
            <person name="Han C."/>
            <person name="Tapia R."/>
            <person name="Land M."/>
            <person name="Hauser L."/>
            <person name="Kyrpides N."/>
            <person name="Kozubal M."/>
            <person name="Macur R.E."/>
            <person name="Jay Z."/>
            <person name="Inskeep W."/>
            <person name="Woyke T."/>
        </authorList>
    </citation>
    <scope>NUCLEOTIDE SEQUENCE [LARGE SCALE GENOMIC DNA]</scope>
    <source>
        <strain evidence="4 5">MK1</strain>
    </source>
</reference>
<dbReference type="RefSeq" id="WP_009072270.1">
    <property type="nucleotide sequence ID" value="NZ_JH597761.1"/>
</dbReference>
<name>H2C531_9CREN</name>
<dbReference type="Proteomes" id="UP000003980">
    <property type="component" value="Unassembled WGS sequence"/>
</dbReference>
<dbReference type="PRINTS" id="PR01415">
    <property type="entry name" value="ANKYRIN"/>
</dbReference>
<organism evidence="4 5">
    <name type="scientific">Metallosphaera yellowstonensis MK1</name>
    <dbReference type="NCBI Taxonomy" id="671065"/>
    <lineage>
        <taxon>Archaea</taxon>
        <taxon>Thermoproteota</taxon>
        <taxon>Thermoprotei</taxon>
        <taxon>Sulfolobales</taxon>
        <taxon>Sulfolobaceae</taxon>
        <taxon>Metallosphaera</taxon>
    </lineage>
</organism>
<keyword evidence="2 3" id="KW-0040">ANK repeat</keyword>
<proteinExistence type="predicted"/>
<dbReference type="SUPFAM" id="SSF48403">
    <property type="entry name" value="Ankyrin repeat"/>
    <property type="match status" value="1"/>
</dbReference>
<evidence type="ECO:0000313" key="4">
    <source>
        <dbReference type="EMBL" id="EHP71122.1"/>
    </source>
</evidence>
<evidence type="ECO:0000256" key="1">
    <source>
        <dbReference type="ARBA" id="ARBA00022737"/>
    </source>
</evidence>
<dbReference type="STRING" id="671065.MetMK1DRAFT_00016260"/>
<dbReference type="GO" id="GO:0085020">
    <property type="term" value="P:protein K6-linked ubiquitination"/>
    <property type="evidence" value="ECO:0007669"/>
    <property type="project" value="TreeGrafter"/>
</dbReference>
<dbReference type="InterPro" id="IPR036770">
    <property type="entry name" value="Ankyrin_rpt-contain_sf"/>
</dbReference>
<dbReference type="Pfam" id="PF12796">
    <property type="entry name" value="Ank_2"/>
    <property type="match status" value="1"/>
</dbReference>
<keyword evidence="1" id="KW-0677">Repeat</keyword>
<evidence type="ECO:0000256" key="2">
    <source>
        <dbReference type="ARBA" id="ARBA00023043"/>
    </source>
</evidence>
<feature type="repeat" description="ANK" evidence="3">
    <location>
        <begin position="39"/>
        <end position="71"/>
    </location>
</feature>
<dbReference type="AlphaFoldDB" id="H2C531"/>
<accession>H2C531</accession>
<dbReference type="PANTHER" id="PTHR24171">
    <property type="entry name" value="ANKYRIN REPEAT DOMAIN-CONTAINING PROTEIN 39-RELATED"/>
    <property type="match status" value="1"/>
</dbReference>
<dbReference type="eggNOG" id="arCOG04004">
    <property type="taxonomic scope" value="Archaea"/>
</dbReference>
<dbReference type="Pfam" id="PF00023">
    <property type="entry name" value="Ank"/>
    <property type="match status" value="2"/>
</dbReference>
<dbReference type="InterPro" id="IPR002110">
    <property type="entry name" value="Ankyrin_rpt"/>
</dbReference>